<dbReference type="SUPFAM" id="SSF51395">
    <property type="entry name" value="FMN-linked oxidoreductases"/>
    <property type="match status" value="1"/>
</dbReference>
<comment type="similarity">
    <text evidence="11">Belongs to the IPP isomerase type 2 family.</text>
</comment>
<dbReference type="NCBIfam" id="TIGR02151">
    <property type="entry name" value="IPP_isom_2"/>
    <property type="match status" value="1"/>
</dbReference>
<comment type="function">
    <text evidence="11">Involved in the biosynthesis of isoprenoids. Catalyzes the 1,3-allylic rearrangement of the homoallylic substrate isopentenyl (IPP) to its allylic isomer, dimethylallyl diphosphate (DMAPP).</text>
</comment>
<gene>
    <name evidence="11" type="primary">fni</name>
    <name evidence="13" type="ORF">FGL86_00500</name>
</gene>
<evidence type="ECO:0000256" key="6">
    <source>
        <dbReference type="ARBA" id="ARBA00022842"/>
    </source>
</evidence>
<keyword evidence="5 11" id="KW-0479">Metal-binding</keyword>
<comment type="catalytic activity">
    <reaction evidence="11">
        <text>isopentenyl diphosphate = dimethylallyl diphosphate</text>
        <dbReference type="Rhea" id="RHEA:23284"/>
        <dbReference type="ChEBI" id="CHEBI:57623"/>
        <dbReference type="ChEBI" id="CHEBI:128769"/>
        <dbReference type="EC" id="5.3.3.2"/>
    </reaction>
</comment>
<feature type="binding site" evidence="11">
    <location>
        <begin position="295"/>
        <end position="296"/>
    </location>
    <ligand>
        <name>FMN</name>
        <dbReference type="ChEBI" id="CHEBI:58210"/>
    </ligand>
</feature>
<keyword evidence="4 11" id="KW-0288">FMN</keyword>
<evidence type="ECO:0000256" key="2">
    <source>
        <dbReference type="ARBA" id="ARBA00022490"/>
    </source>
</evidence>
<feature type="domain" description="FMN-dependent dehydrogenase" evidence="12">
    <location>
        <begin position="179"/>
        <end position="337"/>
    </location>
</feature>
<feature type="binding site" evidence="11">
    <location>
        <begin position="9"/>
        <end position="10"/>
    </location>
    <ligand>
        <name>substrate</name>
    </ligand>
</feature>
<name>A0A5B8SQM8_9GAMM</name>
<dbReference type="Gene3D" id="3.20.20.70">
    <property type="entry name" value="Aldolase class I"/>
    <property type="match status" value="1"/>
</dbReference>
<dbReference type="InterPro" id="IPR011179">
    <property type="entry name" value="IPdP_isomerase"/>
</dbReference>
<dbReference type="EC" id="5.3.3.2" evidence="11"/>
<keyword evidence="2 11" id="KW-0963">Cytoplasm</keyword>
<evidence type="ECO:0000256" key="10">
    <source>
        <dbReference type="ARBA" id="ARBA00025810"/>
    </source>
</evidence>
<dbReference type="OrthoDB" id="9795032at2"/>
<dbReference type="EMBL" id="CP042382">
    <property type="protein sequence ID" value="QEA37695.1"/>
    <property type="molecule type" value="Genomic_DNA"/>
</dbReference>
<dbReference type="HAMAP" id="MF_00354">
    <property type="entry name" value="Idi_2"/>
    <property type="match status" value="1"/>
</dbReference>
<comment type="cofactor">
    <cofactor evidence="11">
        <name>Mg(2+)</name>
        <dbReference type="ChEBI" id="CHEBI:18420"/>
    </cofactor>
</comment>
<feature type="binding site" evidence="11">
    <location>
        <position position="67"/>
    </location>
    <ligand>
        <name>FMN</name>
        <dbReference type="ChEBI" id="CHEBI:58210"/>
    </ligand>
</feature>
<evidence type="ECO:0000259" key="12">
    <source>
        <dbReference type="Pfam" id="PF01070"/>
    </source>
</evidence>
<reference evidence="13 14" key="1">
    <citation type="submission" date="2019-06" db="EMBL/GenBank/DDBJ databases">
        <title>Genome analyses of bacteria isolated from kimchi.</title>
        <authorList>
            <person name="Lee S."/>
            <person name="Ahn S."/>
            <person name="Roh S."/>
        </authorList>
    </citation>
    <scope>NUCLEOTIDE SEQUENCE [LARGE SCALE GENOMIC DNA]</scope>
    <source>
        <strain evidence="13 14">CBA4606</strain>
    </source>
</reference>
<keyword evidence="9 11" id="KW-0413">Isomerase</keyword>
<dbReference type="SMART" id="SM01240">
    <property type="entry name" value="IMPDH"/>
    <property type="match status" value="1"/>
</dbReference>
<keyword evidence="3 11" id="KW-0285">Flavoprotein</keyword>
<dbReference type="GO" id="GO:0008299">
    <property type="term" value="P:isoprenoid biosynthetic process"/>
    <property type="evidence" value="ECO:0007669"/>
    <property type="project" value="UniProtKB-UniRule"/>
</dbReference>
<dbReference type="InterPro" id="IPR000262">
    <property type="entry name" value="FMN-dep_DH"/>
</dbReference>
<evidence type="ECO:0000313" key="13">
    <source>
        <dbReference type="EMBL" id="QEA37695.1"/>
    </source>
</evidence>
<evidence type="ECO:0000256" key="5">
    <source>
        <dbReference type="ARBA" id="ARBA00022723"/>
    </source>
</evidence>
<feature type="binding site" evidence="11">
    <location>
        <position position="127"/>
    </location>
    <ligand>
        <name>FMN</name>
        <dbReference type="ChEBI" id="CHEBI:58210"/>
    </ligand>
</feature>
<comment type="cofactor">
    <cofactor evidence="11">
        <name>NADPH</name>
        <dbReference type="ChEBI" id="CHEBI:57783"/>
    </cofactor>
</comment>
<dbReference type="PANTHER" id="PTHR43665:SF1">
    <property type="entry name" value="ISOPENTENYL-DIPHOSPHATE DELTA-ISOMERASE"/>
    <property type="match status" value="1"/>
</dbReference>
<dbReference type="AlphaFoldDB" id="A0A5B8SQM8"/>
<feature type="binding site" evidence="11">
    <location>
        <begin position="274"/>
        <end position="276"/>
    </location>
    <ligand>
        <name>FMN</name>
        <dbReference type="ChEBI" id="CHEBI:58210"/>
    </ligand>
</feature>
<evidence type="ECO:0000256" key="3">
    <source>
        <dbReference type="ARBA" id="ARBA00022630"/>
    </source>
</evidence>
<evidence type="ECO:0000256" key="1">
    <source>
        <dbReference type="ARBA" id="ARBA00001917"/>
    </source>
</evidence>
<keyword evidence="14" id="KW-1185">Reference proteome</keyword>
<comment type="subunit">
    <text evidence="10 11">Homooctamer. Dimer of tetramers.</text>
</comment>
<dbReference type="InterPro" id="IPR013785">
    <property type="entry name" value="Aldolase_TIM"/>
</dbReference>
<proteinExistence type="inferred from homology"/>
<dbReference type="GO" id="GO:0016491">
    <property type="term" value="F:oxidoreductase activity"/>
    <property type="evidence" value="ECO:0007669"/>
    <property type="project" value="InterPro"/>
</dbReference>
<feature type="binding site" evidence="11">
    <location>
        <position position="98"/>
    </location>
    <ligand>
        <name>FMN</name>
        <dbReference type="ChEBI" id="CHEBI:58210"/>
    </ligand>
</feature>
<keyword evidence="7 11" id="KW-0521">NADP</keyword>
<keyword evidence="8 11" id="KW-0414">Isoprene biosynthesis</keyword>
<feature type="binding site" evidence="11">
    <location>
        <position position="224"/>
    </location>
    <ligand>
        <name>FMN</name>
        <dbReference type="ChEBI" id="CHEBI:58210"/>
    </ligand>
</feature>
<dbReference type="PIRSF" id="PIRSF003314">
    <property type="entry name" value="IPP_isomerase"/>
    <property type="match status" value="1"/>
</dbReference>
<organism evidence="13 14">
    <name type="scientific">Pistricoccus aurantiacus</name>
    <dbReference type="NCBI Taxonomy" id="1883414"/>
    <lineage>
        <taxon>Bacteria</taxon>
        <taxon>Pseudomonadati</taxon>
        <taxon>Pseudomonadota</taxon>
        <taxon>Gammaproteobacteria</taxon>
        <taxon>Oceanospirillales</taxon>
        <taxon>Halomonadaceae</taxon>
        <taxon>Pistricoccus</taxon>
    </lineage>
</organism>
<feature type="binding site" evidence="11">
    <location>
        <begin position="68"/>
        <end position="70"/>
    </location>
    <ligand>
        <name>FMN</name>
        <dbReference type="ChEBI" id="CHEBI:58210"/>
    </ligand>
</feature>
<evidence type="ECO:0000256" key="11">
    <source>
        <dbReference type="HAMAP-Rule" id="MF_00354"/>
    </source>
</evidence>
<evidence type="ECO:0000256" key="4">
    <source>
        <dbReference type="ARBA" id="ARBA00022643"/>
    </source>
</evidence>
<dbReference type="Pfam" id="PF01070">
    <property type="entry name" value="FMN_dh"/>
    <property type="match status" value="1"/>
</dbReference>
<feature type="binding site" evidence="11">
    <location>
        <position position="194"/>
    </location>
    <ligand>
        <name>FMN</name>
        <dbReference type="ChEBI" id="CHEBI:58210"/>
    </ligand>
</feature>
<dbReference type="GO" id="GO:0005737">
    <property type="term" value="C:cytoplasm"/>
    <property type="evidence" value="ECO:0007669"/>
    <property type="project" value="UniProtKB-SubCell"/>
</dbReference>
<dbReference type="GO" id="GO:0004452">
    <property type="term" value="F:isopentenyl-diphosphate delta-isomerase activity"/>
    <property type="evidence" value="ECO:0007669"/>
    <property type="project" value="UniProtKB-UniRule"/>
</dbReference>
<dbReference type="GO" id="GO:0070402">
    <property type="term" value="F:NADPH binding"/>
    <property type="evidence" value="ECO:0007669"/>
    <property type="project" value="UniProtKB-UniRule"/>
</dbReference>
<comment type="cofactor">
    <cofactor evidence="1 11">
        <name>FMN</name>
        <dbReference type="ChEBI" id="CHEBI:58210"/>
    </cofactor>
</comment>
<keyword evidence="6 11" id="KW-0460">Magnesium</keyword>
<dbReference type="GO" id="GO:0000287">
    <property type="term" value="F:magnesium ion binding"/>
    <property type="evidence" value="ECO:0007669"/>
    <property type="project" value="UniProtKB-UniRule"/>
</dbReference>
<evidence type="ECO:0000256" key="8">
    <source>
        <dbReference type="ARBA" id="ARBA00023229"/>
    </source>
</evidence>
<evidence type="ECO:0000313" key="14">
    <source>
        <dbReference type="Proteomes" id="UP000321272"/>
    </source>
</evidence>
<protein>
    <recommendedName>
        <fullName evidence="11">Isopentenyl-diphosphate delta-isomerase</fullName>
        <shortName evidence="11">IPP isomerase</shortName>
        <ecNumber evidence="11">5.3.3.2</ecNumber>
    </recommendedName>
    <alternativeName>
        <fullName evidence="11">Isopentenyl diphosphate:dimethylallyl diphosphate isomerase</fullName>
    </alternativeName>
    <alternativeName>
        <fullName evidence="11">Isopentenyl pyrophosphate isomerase</fullName>
    </alternativeName>
    <alternativeName>
        <fullName evidence="11">Type 2 isopentenyl diphosphate isomerase</fullName>
        <shortName evidence="11">IDI-2</shortName>
    </alternativeName>
</protein>
<dbReference type="Proteomes" id="UP000321272">
    <property type="component" value="Chromosome"/>
</dbReference>
<sequence>MASDDLVKRKNDHLDIVLDARRADAPTATGFADYRFAHCALPQLHLDDIDLSTRLFHKPLSAPFLISSMTGGAARAKTINRHLAEAAQHLGIALAIGSQRIALQSGNDHGLTRELRQVAPDIPLLGNIGAGQLREREGLDWARRAVEMIEADALIVHINPLQEAVQGGGDRDWRGVRQAIGALVKVLEVPVVVKEVGAGISPAIARALMEEGVSVIDVAGAGGTSWAAVEAERATSETQRKIAMAFAGWGIPTAQAIQTVRQALPDTPLIASGGIRDGVDAAKAIRLGADLVGQAAAVLHSATASSQAVIEHFETVIQQLRIACFCTGSLDLAALRQAPLIETGFNKTPGELMEEPHG</sequence>
<evidence type="ECO:0000256" key="9">
    <source>
        <dbReference type="ARBA" id="ARBA00023235"/>
    </source>
</evidence>
<comment type="caution">
    <text evidence="11">Lacks conserved residue(s) required for the propagation of feature annotation.</text>
</comment>
<evidence type="ECO:0000256" key="7">
    <source>
        <dbReference type="ARBA" id="ARBA00022857"/>
    </source>
</evidence>
<dbReference type="RefSeq" id="WP_147182763.1">
    <property type="nucleotide sequence ID" value="NZ_CP042382.1"/>
</dbReference>
<dbReference type="CDD" id="cd02811">
    <property type="entry name" value="IDI-2_FMN"/>
    <property type="match status" value="1"/>
</dbReference>
<accession>A0A5B8SQM8</accession>
<feature type="binding site" evidence="11">
    <location>
        <position position="163"/>
    </location>
    <ligand>
        <name>Mg(2+)</name>
        <dbReference type="ChEBI" id="CHEBI:18420"/>
    </ligand>
</feature>
<dbReference type="PANTHER" id="PTHR43665">
    <property type="entry name" value="ISOPENTENYL-DIPHOSPHATE DELTA-ISOMERASE"/>
    <property type="match status" value="1"/>
</dbReference>
<comment type="subcellular location">
    <subcellularLocation>
        <location evidence="11">Cytoplasm</location>
    </subcellularLocation>
</comment>
<feature type="binding site" evidence="11">
    <location>
        <begin position="98"/>
        <end position="100"/>
    </location>
    <ligand>
        <name>substrate</name>
    </ligand>
</feature>
<feature type="binding site" evidence="11">
    <location>
        <position position="162"/>
    </location>
    <ligand>
        <name>substrate</name>
    </ligand>
</feature>
<dbReference type="KEGG" id="paur:FGL86_00500"/>
<dbReference type="GO" id="GO:0010181">
    <property type="term" value="F:FMN binding"/>
    <property type="evidence" value="ECO:0007669"/>
    <property type="project" value="UniProtKB-UniRule"/>
</dbReference>